<evidence type="ECO:0000256" key="1">
    <source>
        <dbReference type="ARBA" id="ARBA00022679"/>
    </source>
</evidence>
<dbReference type="PANTHER" id="PTHR10291">
    <property type="entry name" value="DEHYDRODOLICHYL DIPHOSPHATE SYNTHASE FAMILY MEMBER"/>
    <property type="match status" value="1"/>
</dbReference>
<dbReference type="InterPro" id="IPR001441">
    <property type="entry name" value="UPP_synth-like"/>
</dbReference>
<comment type="caution">
    <text evidence="3">Lacks conserved residue(s) required for the propagation of feature annotation.</text>
</comment>
<evidence type="ECO:0000256" key="2">
    <source>
        <dbReference type="ARBA" id="ARBA00038453"/>
    </source>
</evidence>
<dbReference type="PANTHER" id="PTHR10291:SF43">
    <property type="entry name" value="DEHYDRODOLICHYL DIPHOSPHATE SYNTHASE COMPLEX SUBUNIT DHDDS"/>
    <property type="match status" value="1"/>
</dbReference>
<evidence type="ECO:0000256" key="3">
    <source>
        <dbReference type="HAMAP-Rule" id="MF_01139"/>
    </source>
</evidence>
<protein>
    <recommendedName>
        <fullName evidence="3">Isoprenyl transferase</fullName>
        <ecNumber evidence="3">2.5.1.-</ecNumber>
    </recommendedName>
</protein>
<name>A0A0G0N9P0_9BACT</name>
<dbReference type="GO" id="GO:0016094">
    <property type="term" value="P:polyprenol biosynthetic process"/>
    <property type="evidence" value="ECO:0007669"/>
    <property type="project" value="TreeGrafter"/>
</dbReference>
<feature type="active site" description="Proton acceptor" evidence="3">
    <location>
        <position position="60"/>
    </location>
</feature>
<comment type="cofactor">
    <cofactor evidence="3">
        <name>Mg(2+)</name>
        <dbReference type="ChEBI" id="CHEBI:18420"/>
    </cofactor>
    <text evidence="3">Binds 2 magnesium ions per subunit.</text>
</comment>
<gene>
    <name evidence="4" type="ORF">UT41_C0003G0080</name>
</gene>
<sequence>MNIPKHIAVIPDGNRRWAREKSLPDFFGHREGAKRIVEITKQAINGNVYAITFWGLSLDNIEKRKSAEINFIYKILESNFKKLAKSKDIHKNKVKINVIGRWRQGFPKSLIEKIEEAIDATKGYNDHRLTFLLAYNGTDEMISAIKEIAKAKGKNDKLEINEEVVKKHLWTSGLPPVDLVIRTGGEPHWSNGFMMWDTANAHFYFTKIVWPDFSEREFEKALTYFASTDRRMGK</sequence>
<feature type="binding site" evidence="3">
    <location>
        <position position="12"/>
    </location>
    <ligand>
        <name>Mg(2+)</name>
        <dbReference type="ChEBI" id="CHEBI:18420"/>
    </ligand>
</feature>
<dbReference type="CDD" id="cd00475">
    <property type="entry name" value="Cis_IPPS"/>
    <property type="match status" value="1"/>
</dbReference>
<dbReference type="GO" id="GO:0000287">
    <property type="term" value="F:magnesium ion binding"/>
    <property type="evidence" value="ECO:0007669"/>
    <property type="project" value="UniProtKB-UniRule"/>
</dbReference>
<dbReference type="Gene3D" id="3.40.1180.10">
    <property type="entry name" value="Decaprenyl diphosphate synthase-like"/>
    <property type="match status" value="1"/>
</dbReference>
<keyword evidence="3" id="KW-0460">Magnesium</keyword>
<keyword evidence="1 3" id="KW-0808">Transferase</keyword>
<proteinExistence type="inferred from homology"/>
<dbReference type="InterPro" id="IPR036424">
    <property type="entry name" value="UPP_synth-like_sf"/>
</dbReference>
<dbReference type="EC" id="2.5.1.-" evidence="3"/>
<feature type="binding site" evidence="3">
    <location>
        <position position="29"/>
    </location>
    <ligand>
        <name>substrate</name>
    </ligand>
</feature>
<feature type="binding site" evidence="3">
    <location>
        <begin position="13"/>
        <end position="16"/>
    </location>
    <ligand>
        <name>substrate</name>
    </ligand>
</feature>
<feature type="binding site" evidence="3">
    <location>
        <position position="64"/>
    </location>
    <ligand>
        <name>substrate</name>
    </ligand>
</feature>
<dbReference type="GO" id="GO:0045547">
    <property type="term" value="F:ditrans,polycis-polyprenyl diphosphate synthase [(2E,6E)-farnesyl diphosphate specific] activity"/>
    <property type="evidence" value="ECO:0007669"/>
    <property type="project" value="TreeGrafter"/>
</dbReference>
<feature type="binding site" evidence="3">
    <location>
        <position position="17"/>
    </location>
    <ligand>
        <name>substrate</name>
    </ligand>
</feature>
<dbReference type="Pfam" id="PF01255">
    <property type="entry name" value="Prenyltransf"/>
    <property type="match status" value="1"/>
</dbReference>
<accession>A0A0G0N9P0</accession>
<comment type="similarity">
    <text evidence="2">Belongs to the UPP synthase family. Z-FPP synthase subfamily.</text>
</comment>
<comment type="subunit">
    <text evidence="3">Homodimer.</text>
</comment>
<dbReference type="NCBIfam" id="TIGR00055">
    <property type="entry name" value="uppS"/>
    <property type="match status" value="1"/>
</dbReference>
<dbReference type="Proteomes" id="UP000034665">
    <property type="component" value="Unassembled WGS sequence"/>
</dbReference>
<comment type="caution">
    <text evidence="4">The sequence shown here is derived from an EMBL/GenBank/DDBJ whole genome shotgun (WGS) entry which is preliminary data.</text>
</comment>
<dbReference type="HAMAP" id="MF_01139">
    <property type="entry name" value="ISPT"/>
    <property type="match status" value="1"/>
</dbReference>
<dbReference type="EMBL" id="LBWR01000003">
    <property type="protein sequence ID" value="KKR12153.1"/>
    <property type="molecule type" value="Genomic_DNA"/>
</dbReference>
<organism evidence="4 5">
    <name type="scientific">Candidatus Wolfebacteria bacterium GW2011_GWC2_39_22</name>
    <dbReference type="NCBI Taxonomy" id="1619013"/>
    <lineage>
        <taxon>Bacteria</taxon>
        <taxon>Candidatus Wolfeibacteriota</taxon>
    </lineage>
</organism>
<dbReference type="STRING" id="1619013.UT41_C0003G0080"/>
<reference evidence="4 5" key="1">
    <citation type="journal article" date="2015" name="Nature">
        <title>rRNA introns, odd ribosomes, and small enigmatic genomes across a large radiation of phyla.</title>
        <authorList>
            <person name="Brown C.T."/>
            <person name="Hug L.A."/>
            <person name="Thomas B.C."/>
            <person name="Sharon I."/>
            <person name="Castelle C.J."/>
            <person name="Singh A."/>
            <person name="Wilkins M.J."/>
            <person name="Williams K.H."/>
            <person name="Banfield J.F."/>
        </authorList>
    </citation>
    <scope>NUCLEOTIDE SEQUENCE [LARGE SCALE GENOMIC DNA]</scope>
</reference>
<feature type="binding site" evidence="3">
    <location>
        <position position="182"/>
    </location>
    <ligand>
        <name>substrate</name>
    </ligand>
</feature>
<feature type="active site" evidence="3">
    <location>
        <position position="12"/>
    </location>
</feature>
<keyword evidence="3" id="KW-0479">Metal-binding</keyword>
<evidence type="ECO:0000313" key="5">
    <source>
        <dbReference type="Proteomes" id="UP000034665"/>
    </source>
</evidence>
<dbReference type="SUPFAM" id="SSF64005">
    <property type="entry name" value="Undecaprenyl diphosphate synthase"/>
    <property type="match status" value="1"/>
</dbReference>
<feature type="binding site" evidence="3">
    <location>
        <begin position="57"/>
        <end position="59"/>
    </location>
    <ligand>
        <name>substrate</name>
    </ligand>
</feature>
<evidence type="ECO:0000313" key="4">
    <source>
        <dbReference type="EMBL" id="KKR12153.1"/>
    </source>
</evidence>
<dbReference type="PATRIC" id="fig|1619013.3.peg.932"/>
<comment type="function">
    <text evidence="3">Catalyzes the condensation of isopentenyl diphosphate (IPP) with allylic pyrophosphates generating different type of terpenoids.</text>
</comment>
<dbReference type="AlphaFoldDB" id="A0A0G0N9P0"/>